<dbReference type="SMART" id="SM00079">
    <property type="entry name" value="PBPe"/>
    <property type="match status" value="1"/>
</dbReference>
<proteinExistence type="inferred from homology"/>
<dbReference type="FunFam" id="3.40.190.10:FF:000175">
    <property type="entry name" value="Glutamate receptor"/>
    <property type="match status" value="1"/>
</dbReference>
<dbReference type="Pfam" id="PF10613">
    <property type="entry name" value="Lig_chan-Glu_bd"/>
    <property type="match status" value="1"/>
</dbReference>
<evidence type="ECO:0000259" key="18">
    <source>
        <dbReference type="SMART" id="SM00079"/>
    </source>
</evidence>
<evidence type="ECO:0000256" key="10">
    <source>
        <dbReference type="ARBA" id="ARBA00023180"/>
    </source>
</evidence>
<dbReference type="AlphaFoldDB" id="M7ZZD5"/>
<evidence type="ECO:0000256" key="12">
    <source>
        <dbReference type="ARBA" id="ARBA00023303"/>
    </source>
</evidence>
<dbReference type="InterPro" id="IPR044440">
    <property type="entry name" value="GABAb_receptor_plant_PBP1"/>
</dbReference>
<keyword evidence="12 13" id="KW-0407">Ion channel</keyword>
<keyword evidence="5 16" id="KW-0732">Signal</keyword>
<dbReference type="CDD" id="cd19990">
    <property type="entry name" value="PBP1_GABAb_receptor_plant"/>
    <property type="match status" value="1"/>
</dbReference>
<dbReference type="SUPFAM" id="SSF53822">
    <property type="entry name" value="Periplasmic binding protein-like I"/>
    <property type="match status" value="1"/>
</dbReference>
<dbReference type="Gene3D" id="3.40.50.2300">
    <property type="match status" value="2"/>
</dbReference>
<keyword evidence="4 15" id="KW-0812">Transmembrane</keyword>
<evidence type="ECO:0000256" key="13">
    <source>
        <dbReference type="PIRNR" id="PIRNR037090"/>
    </source>
</evidence>
<dbReference type="FunFam" id="3.40.190.10:FF:000054">
    <property type="entry name" value="Glutamate receptor"/>
    <property type="match status" value="1"/>
</dbReference>
<feature type="region of interest" description="Disordered" evidence="14">
    <location>
        <begin position="842"/>
        <end position="889"/>
    </location>
</feature>
<dbReference type="Pfam" id="PF01094">
    <property type="entry name" value="ANF_receptor"/>
    <property type="match status" value="1"/>
</dbReference>
<dbReference type="OMA" id="MDIAFIM"/>
<comment type="similarity">
    <text evidence="2 13">Belongs to the glutamate-gated ion channel (TC 1.A.10.1) family.</text>
</comment>
<evidence type="ECO:0000256" key="3">
    <source>
        <dbReference type="ARBA" id="ARBA00022448"/>
    </source>
</evidence>
<evidence type="ECO:0000256" key="11">
    <source>
        <dbReference type="ARBA" id="ARBA00023286"/>
    </source>
</evidence>
<evidence type="ECO:0000256" key="2">
    <source>
        <dbReference type="ARBA" id="ARBA00008685"/>
    </source>
</evidence>
<dbReference type="InterPro" id="IPR001638">
    <property type="entry name" value="Solute-binding_3/MltF_N"/>
</dbReference>
<keyword evidence="10" id="KW-0325">Glycoprotein</keyword>
<dbReference type="GO" id="GO:0015276">
    <property type="term" value="F:ligand-gated monoatomic ion channel activity"/>
    <property type="evidence" value="ECO:0007669"/>
    <property type="project" value="InterPro"/>
</dbReference>
<evidence type="ECO:0000256" key="9">
    <source>
        <dbReference type="ARBA" id="ARBA00023170"/>
    </source>
</evidence>
<dbReference type="InterPro" id="IPR019594">
    <property type="entry name" value="Glu/Gly-bd"/>
</dbReference>
<evidence type="ECO:0000259" key="17">
    <source>
        <dbReference type="SMART" id="SM00062"/>
    </source>
</evidence>
<evidence type="ECO:0000313" key="19">
    <source>
        <dbReference type="EMBL" id="EMS57750.1"/>
    </source>
</evidence>
<evidence type="ECO:0000256" key="4">
    <source>
        <dbReference type="ARBA" id="ARBA00022692"/>
    </source>
</evidence>
<dbReference type="STRING" id="4572.M7ZZD5"/>
<feature type="domain" description="Solute-binding protein family 3/N-terminal" evidence="17">
    <location>
        <begin position="467"/>
        <end position="776"/>
    </location>
</feature>
<feature type="domain" description="Ionotropic glutamate receptor C-terminal" evidence="18">
    <location>
        <begin position="469"/>
        <end position="775"/>
    </location>
</feature>
<keyword evidence="7 13" id="KW-0406">Ion transport</keyword>
<comment type="subcellular location">
    <subcellularLocation>
        <location evidence="1">Membrane</location>
        <topology evidence="1">Multi-pass membrane protein</topology>
    </subcellularLocation>
</comment>
<dbReference type="Gene3D" id="1.10.287.70">
    <property type="match status" value="1"/>
</dbReference>
<evidence type="ECO:0000256" key="14">
    <source>
        <dbReference type="SAM" id="MobiDB-lite"/>
    </source>
</evidence>
<dbReference type="CDD" id="cd13686">
    <property type="entry name" value="GluR_Plant"/>
    <property type="match status" value="1"/>
</dbReference>
<evidence type="ECO:0000256" key="1">
    <source>
        <dbReference type="ARBA" id="ARBA00004141"/>
    </source>
</evidence>
<dbReference type="InterPro" id="IPR028082">
    <property type="entry name" value="Peripla_BP_I"/>
</dbReference>
<evidence type="ECO:0000256" key="5">
    <source>
        <dbReference type="ARBA" id="ARBA00022729"/>
    </source>
</evidence>
<gene>
    <name evidence="19" type="ORF">TRIUR3_30189</name>
</gene>
<dbReference type="SUPFAM" id="SSF53850">
    <property type="entry name" value="Periplasmic binding protein-like II"/>
    <property type="match status" value="1"/>
</dbReference>
<dbReference type="InterPro" id="IPR001320">
    <property type="entry name" value="Iontro_rcpt_C"/>
</dbReference>
<keyword evidence="8 13" id="KW-0472">Membrane</keyword>
<dbReference type="PRINTS" id="PR01176">
    <property type="entry name" value="GABABRECEPTR"/>
</dbReference>
<dbReference type="Gene3D" id="3.40.190.10">
    <property type="entry name" value="Periplasmic binding protein-like II"/>
    <property type="match status" value="3"/>
</dbReference>
<dbReference type="InterPro" id="IPR001828">
    <property type="entry name" value="ANF_lig-bd_rcpt"/>
</dbReference>
<feature type="compositionally biased region" description="Low complexity" evidence="14">
    <location>
        <begin position="851"/>
        <end position="869"/>
    </location>
</feature>
<feature type="transmembrane region" description="Helical" evidence="15">
    <location>
        <begin position="796"/>
        <end position="817"/>
    </location>
</feature>
<dbReference type="EMBL" id="KD141156">
    <property type="protein sequence ID" value="EMS57750.1"/>
    <property type="molecule type" value="Genomic_DNA"/>
</dbReference>
<keyword evidence="6 15" id="KW-1133">Transmembrane helix</keyword>
<dbReference type="FunFam" id="3.40.50.2300:FF:000081">
    <property type="entry name" value="Glutamate receptor"/>
    <property type="match status" value="1"/>
</dbReference>
<reference evidence="19" key="1">
    <citation type="journal article" date="2013" name="Nature">
        <title>Draft genome of the wheat A-genome progenitor Triticum urartu.</title>
        <authorList>
            <person name="Ling H.Q."/>
            <person name="Zhao S."/>
            <person name="Liu D."/>
            <person name="Wang J."/>
            <person name="Sun H."/>
            <person name="Zhang C."/>
            <person name="Fan H."/>
            <person name="Li D."/>
            <person name="Dong L."/>
            <person name="Tao Y."/>
            <person name="Gao C."/>
            <person name="Wu H."/>
            <person name="Li Y."/>
            <person name="Cui Y."/>
            <person name="Guo X."/>
            <person name="Zheng S."/>
            <person name="Wang B."/>
            <person name="Yu K."/>
            <person name="Liang Q."/>
            <person name="Yang W."/>
            <person name="Lou X."/>
            <person name="Chen J."/>
            <person name="Feng M."/>
            <person name="Jian J."/>
            <person name="Zhang X."/>
            <person name="Luo G."/>
            <person name="Jiang Y."/>
            <person name="Liu J."/>
            <person name="Wang Z."/>
            <person name="Sha Y."/>
            <person name="Zhang B."/>
            <person name="Wu H."/>
            <person name="Tang D."/>
            <person name="Shen Q."/>
            <person name="Xue P."/>
            <person name="Zou S."/>
            <person name="Wang X."/>
            <person name="Liu X."/>
            <person name="Wang F."/>
            <person name="Yang Y."/>
            <person name="An X."/>
            <person name="Dong Z."/>
            <person name="Zhang K."/>
            <person name="Zhang X."/>
            <person name="Luo M.C."/>
            <person name="Dvorak J."/>
            <person name="Tong Y."/>
            <person name="Wang J."/>
            <person name="Yang H."/>
            <person name="Li Z."/>
            <person name="Wang D."/>
            <person name="Zhang A."/>
            <person name="Wang J."/>
        </authorList>
    </citation>
    <scope>NUCLEOTIDE SEQUENCE</scope>
</reference>
<comment type="function">
    <text evidence="13">Glutamate-gated receptor that probably acts as non-selective cation channel.</text>
</comment>
<organism evidence="19">
    <name type="scientific">Triticum urartu</name>
    <name type="common">Red wild einkorn</name>
    <name type="synonym">Crithodium urartu</name>
    <dbReference type="NCBI Taxonomy" id="4572"/>
    <lineage>
        <taxon>Eukaryota</taxon>
        <taxon>Viridiplantae</taxon>
        <taxon>Streptophyta</taxon>
        <taxon>Embryophyta</taxon>
        <taxon>Tracheophyta</taxon>
        <taxon>Spermatophyta</taxon>
        <taxon>Magnoliopsida</taxon>
        <taxon>Liliopsida</taxon>
        <taxon>Poales</taxon>
        <taxon>Poaceae</taxon>
        <taxon>BOP clade</taxon>
        <taxon>Pooideae</taxon>
        <taxon>Triticodae</taxon>
        <taxon>Triticeae</taxon>
        <taxon>Triticinae</taxon>
        <taxon>Triticum</taxon>
    </lineage>
</organism>
<feature type="transmembrane region" description="Helical" evidence="15">
    <location>
        <begin position="588"/>
        <end position="608"/>
    </location>
</feature>
<keyword evidence="11 13" id="KW-1071">Ligand-gated ion channel</keyword>
<name>M7ZZD5_TRIUA</name>
<evidence type="ECO:0000256" key="6">
    <source>
        <dbReference type="ARBA" id="ARBA00022989"/>
    </source>
</evidence>
<evidence type="ECO:0000256" key="8">
    <source>
        <dbReference type="ARBA" id="ARBA00023136"/>
    </source>
</evidence>
<dbReference type="eggNOG" id="KOG1052">
    <property type="taxonomic scope" value="Eukaryota"/>
</dbReference>
<feature type="signal peptide" evidence="16">
    <location>
        <begin position="1"/>
        <end position="21"/>
    </location>
</feature>
<evidence type="ECO:0000256" key="16">
    <source>
        <dbReference type="SAM" id="SignalP"/>
    </source>
</evidence>
<dbReference type="PANTHER" id="PTHR18966">
    <property type="entry name" value="IONOTROPIC GLUTAMATE RECEPTOR"/>
    <property type="match status" value="1"/>
</dbReference>
<keyword evidence="9 13" id="KW-0675">Receptor</keyword>
<dbReference type="InterPro" id="IPR015683">
    <property type="entry name" value="Ionotropic_Glu_rcpt"/>
</dbReference>
<dbReference type="GO" id="GO:0016020">
    <property type="term" value="C:membrane"/>
    <property type="evidence" value="ECO:0007669"/>
    <property type="project" value="UniProtKB-SubCell"/>
</dbReference>
<dbReference type="InterPro" id="IPR017103">
    <property type="entry name" value="Iontropic_Glu_rcpt_pln"/>
</dbReference>
<sequence>MDIAFLMLLVLSLLLFPNGICKSLATGPPVVNIGSILQFDSTTGGVAAVAIHTALEDINSDPTVLNGTTLKVQIKDTNCFDGFLGMVQALQFMETDVIALIGPQCSTISHIISYVANELRVPLMSFASDATLSSIQFPFFVRTGPSDLYQMAAVAEVVDYNHWKIVTAIYIDNVYGRNGIAALDDALTLKRCKISYKVGFPSNAKRSDLINLLVSVSSMESRVIILHTGTEPGLKLFSIAHQLNMMGNGYVWIATDWLSAYLDANSSVPVETISGLQGVLTLRPHIPNSKMKSNLVSKWSTQSKKYNYSDVCINTYGFYVYDSVWAVAHALDAFFDDGGRISFSNDLHDGTGGTLHLEAMSIFDMGNKLLEKIRKVNFSGLSGQVQFDAVGNLLHPAYDIINVIGNGMRTIGFWSKYSGLLSTVSPEALDSKPPNTSLANQHLYDVIWPGETAQRPRGWVFPSNAKQLKIGVPNRFSFKEIVTVDNATGSMKGYCIDVFTQALALLPYPVSYKFVPFGNGTENPNYDKLVQMIESNEFDAAIGDIAITMRRTVTFDFTQPFIETGLVILAPVKEHITSSWAFLQPFSLEMWCVTGLFFLILGVVIWILEHRINDDFRGSVQLFDFVLRTHYTASLTSILTVQQLDTSIKGIEDLKNSNDPIGFQVGSFAQDYMVKELNISRSRLRALGSPQEYAEALKIGPKEGGVMAIVDERPYVELFLSTYCKIAVAGTDFTSRGWGFAFPRDSPLQVDLSTAILSLSENGELQRIHAKWLNTGECTTDNSELVDSNQLRLESFLGLFLICGVACVLALLLYFGIMLCKYLRHEPWKSLRRFISFVHGKEPPKNKERQSMSLPGSSTTTTPMSSHSSLDMERPARPVRNGSIIDMES</sequence>
<dbReference type="Pfam" id="PF00060">
    <property type="entry name" value="Lig_chan"/>
    <property type="match status" value="1"/>
</dbReference>
<protein>
    <recommendedName>
        <fullName evidence="13">Glutamate receptor</fullName>
    </recommendedName>
</protein>
<keyword evidence="3 13" id="KW-0813">Transport</keyword>
<accession>M7ZZD5</accession>
<evidence type="ECO:0000256" key="15">
    <source>
        <dbReference type="SAM" id="Phobius"/>
    </source>
</evidence>
<dbReference type="SMART" id="SM00062">
    <property type="entry name" value="PBPb"/>
    <property type="match status" value="1"/>
</dbReference>
<dbReference type="PIRSF" id="PIRSF037090">
    <property type="entry name" value="Iontro_Glu-like_rcpt_pln"/>
    <property type="match status" value="1"/>
</dbReference>
<evidence type="ECO:0000256" key="7">
    <source>
        <dbReference type="ARBA" id="ARBA00023065"/>
    </source>
</evidence>
<feature type="chain" id="PRO_5014101730" description="Glutamate receptor" evidence="16">
    <location>
        <begin position="22"/>
        <end position="889"/>
    </location>
</feature>